<evidence type="ECO:0000313" key="2">
    <source>
        <dbReference type="EMBL" id="MDN3619260.1"/>
    </source>
</evidence>
<comment type="caution">
    <text evidence="2">The sequence shown here is derived from an EMBL/GenBank/DDBJ whole genome shotgun (WGS) entry which is preliminary data.</text>
</comment>
<evidence type="ECO:0000256" key="1">
    <source>
        <dbReference type="SAM" id="MobiDB-lite"/>
    </source>
</evidence>
<feature type="compositionally biased region" description="Low complexity" evidence="1">
    <location>
        <begin position="36"/>
        <end position="48"/>
    </location>
</feature>
<reference evidence="2 3" key="1">
    <citation type="journal article" date="2014" name="Int. J. Syst. Evol. Microbiol.">
        <title>Complete genome sequence of Corynebacterium casei LMG S-19264T (=DSM 44701T), isolated from a smear-ripened cheese.</title>
        <authorList>
            <consortium name="US DOE Joint Genome Institute (JGI-PGF)"/>
            <person name="Walter F."/>
            <person name="Albersmeier A."/>
            <person name="Kalinowski J."/>
            <person name="Ruckert C."/>
        </authorList>
    </citation>
    <scope>NUCLEOTIDE SEQUENCE [LARGE SCALE GENOMIC DNA]</scope>
    <source>
        <strain evidence="2 3">CECT 8670</strain>
    </source>
</reference>
<feature type="region of interest" description="Disordered" evidence="1">
    <location>
        <begin position="36"/>
        <end position="56"/>
    </location>
</feature>
<organism evidence="2 3">
    <name type="scientific">Polaribacter sejongensis</name>
    <dbReference type="NCBI Taxonomy" id="985043"/>
    <lineage>
        <taxon>Bacteria</taxon>
        <taxon>Pseudomonadati</taxon>
        <taxon>Bacteroidota</taxon>
        <taxon>Flavobacteriia</taxon>
        <taxon>Flavobacteriales</taxon>
        <taxon>Flavobacteriaceae</taxon>
    </lineage>
</organism>
<dbReference type="AlphaFoldDB" id="A0AAJ1QWA7"/>
<name>A0AAJ1QWA7_9FLAO</name>
<dbReference type="Proteomes" id="UP001228636">
    <property type="component" value="Unassembled WGS sequence"/>
</dbReference>
<protein>
    <recommendedName>
        <fullName evidence="4">Lipoprotein</fullName>
    </recommendedName>
</protein>
<sequence length="76" mass="8474">MKLIKKITKILTLTIVITLFFSCEDDCTKVVNIPKANPNYNPNNPSGNDSPFIDDFQEVPCDYQEPLTEPVNGPSS</sequence>
<dbReference type="EMBL" id="JAUFQH010000005">
    <property type="protein sequence ID" value="MDN3619260.1"/>
    <property type="molecule type" value="Genomic_DNA"/>
</dbReference>
<evidence type="ECO:0000313" key="3">
    <source>
        <dbReference type="Proteomes" id="UP001228636"/>
    </source>
</evidence>
<evidence type="ECO:0008006" key="4">
    <source>
        <dbReference type="Google" id="ProtNLM"/>
    </source>
</evidence>
<dbReference type="RefSeq" id="WP_261973897.1">
    <property type="nucleotide sequence ID" value="NZ_CP103460.1"/>
</dbReference>
<accession>A0AAJ1QWA7</accession>
<gene>
    <name evidence="2" type="ORF">QWY81_07315</name>
</gene>
<dbReference type="PROSITE" id="PS51257">
    <property type="entry name" value="PROKAR_LIPOPROTEIN"/>
    <property type="match status" value="1"/>
</dbReference>
<proteinExistence type="predicted"/>